<sequence length="854" mass="93198">MHDRLDDANVGTAINDRVLKRSNAKKWKRVAEVSRITARSGARQYLEDSSSELVVPIEVDIILVGFSGDGGYGYKLQPDRLVNLLATHLQWYCPYSWETQEELGVCMHVNFQVVSNEEDPEVGTLLHRLEAHLKANMKQSHAAYDETIATGQRKYFTVEASEVEPLLNEFMEHLYETQGGDTAGDGTAQDAGLGGATGTGSVVVGSSKKGRAGRPDVWHRHNAIFVLNPSKVRINPETAAEVAAAHHPPDFIRMWQEGKYEDAKLSDEEAGYIYRYQYNGVGETAIWHSSKNYMVVDLSAGPSTYGPLVSQGGAVTPQALPSIKDTYQQLLDQLKAVPNQQTVREFARQAAEHGLVTLLAGRLAALLAAGTKAAFVPDMASQHIEQAKTVLVPLVVLSDHPVTADESIAQTQENYFGINVTHVEAALAHLLSEGQEGVVITTFHELHKHKQLAAALHKATRSHSESVVDVAAARDYKGTDMGIHSHSHTYVDPDVLMQEIEMSADMLTHGLVTVAHTMGKEAEHHIAQLRHEGTRVVPVFVLALQNHPEDVVLSNRELMAADHDNVVVLQLRHGSKWGGPDEFFTGHMANGRRVVLDGAKSTRHVIAGLAQALTGVTPPYQHFESSLDKLEVDWRWAAGATPFGPYSNYEGVSEIMQNAARRNVLLAHVGAALRQLQQQLDALDAFVAHHFKGPWAGAGLGDSGRHWLDTVASTRHGYNSTLNKEVVYQLESSLSNISTMVEELAMDMFTHDFKAADDIVGNRLLPAVAALCTELDQQLDAAEEVMQCCHMGSTNMISQALLTMLACAGGAGVFFALVGIALCARMARRKAVKLTGLPTYGLPMYSGKLGTWSL</sequence>
<name>A0A383VEM9_TETOB</name>
<keyword evidence="1" id="KW-0812">Transmembrane</keyword>
<feature type="domain" description="DUF7906" evidence="2">
    <location>
        <begin position="55"/>
        <end position="328"/>
    </location>
</feature>
<protein>
    <recommendedName>
        <fullName evidence="2">DUF7906 domain-containing protein</fullName>
    </recommendedName>
</protein>
<keyword evidence="4" id="KW-1185">Reference proteome</keyword>
<evidence type="ECO:0000313" key="4">
    <source>
        <dbReference type="Proteomes" id="UP000256970"/>
    </source>
</evidence>
<evidence type="ECO:0000256" key="1">
    <source>
        <dbReference type="SAM" id="Phobius"/>
    </source>
</evidence>
<dbReference type="EMBL" id="FNXT01000287">
    <property type="protein sequence ID" value="SZX63192.1"/>
    <property type="molecule type" value="Genomic_DNA"/>
</dbReference>
<dbReference type="AlphaFoldDB" id="A0A383VEM9"/>
<evidence type="ECO:0000313" key="3">
    <source>
        <dbReference type="EMBL" id="SZX63192.1"/>
    </source>
</evidence>
<feature type="transmembrane region" description="Helical" evidence="1">
    <location>
        <begin position="800"/>
        <end position="824"/>
    </location>
</feature>
<dbReference type="Pfam" id="PF25483">
    <property type="entry name" value="DUF7906"/>
    <property type="match status" value="1"/>
</dbReference>
<evidence type="ECO:0000259" key="2">
    <source>
        <dbReference type="Pfam" id="PF25483"/>
    </source>
</evidence>
<dbReference type="PANTHER" id="PTHR31515">
    <property type="entry name" value="TRANSMEMBRANE PROTEIN-RELATED"/>
    <property type="match status" value="1"/>
</dbReference>
<accession>A0A383VEM9</accession>
<reference evidence="3 4" key="1">
    <citation type="submission" date="2016-10" db="EMBL/GenBank/DDBJ databases">
        <authorList>
            <person name="Cai Z."/>
        </authorList>
    </citation>
    <scope>NUCLEOTIDE SEQUENCE [LARGE SCALE GENOMIC DNA]</scope>
</reference>
<keyword evidence="1" id="KW-1133">Transmembrane helix</keyword>
<proteinExistence type="predicted"/>
<keyword evidence="1" id="KW-0472">Membrane</keyword>
<dbReference type="PANTHER" id="PTHR31515:SF0">
    <property type="entry name" value="TRANSMEMBRANE PROTEIN"/>
    <property type="match status" value="1"/>
</dbReference>
<dbReference type="InterPro" id="IPR057228">
    <property type="entry name" value="DUF7906"/>
</dbReference>
<gene>
    <name evidence="3" type="ORF">BQ4739_LOCUS3748</name>
</gene>
<dbReference type="Proteomes" id="UP000256970">
    <property type="component" value="Unassembled WGS sequence"/>
</dbReference>
<organism evidence="3 4">
    <name type="scientific">Tetradesmus obliquus</name>
    <name type="common">Green alga</name>
    <name type="synonym">Acutodesmus obliquus</name>
    <dbReference type="NCBI Taxonomy" id="3088"/>
    <lineage>
        <taxon>Eukaryota</taxon>
        <taxon>Viridiplantae</taxon>
        <taxon>Chlorophyta</taxon>
        <taxon>core chlorophytes</taxon>
        <taxon>Chlorophyceae</taxon>
        <taxon>CS clade</taxon>
        <taxon>Sphaeropleales</taxon>
        <taxon>Scenedesmaceae</taxon>
        <taxon>Tetradesmus</taxon>
    </lineage>
</organism>